<keyword evidence="1" id="KW-0472">Membrane</keyword>
<organism evidence="2">
    <name type="scientific">Fagus sylvatica</name>
    <name type="common">Beechnut</name>
    <dbReference type="NCBI Taxonomy" id="28930"/>
    <lineage>
        <taxon>Eukaryota</taxon>
        <taxon>Viridiplantae</taxon>
        <taxon>Streptophyta</taxon>
        <taxon>Embryophyta</taxon>
        <taxon>Tracheophyta</taxon>
        <taxon>Spermatophyta</taxon>
        <taxon>Magnoliopsida</taxon>
        <taxon>eudicotyledons</taxon>
        <taxon>Gunneridae</taxon>
        <taxon>Pentapetalae</taxon>
        <taxon>rosids</taxon>
        <taxon>fabids</taxon>
        <taxon>Fagales</taxon>
        <taxon>Fagaceae</taxon>
        <taxon>Fagus</taxon>
    </lineage>
</organism>
<dbReference type="AlphaFoldDB" id="A0A2N9FQ29"/>
<name>A0A2N9FQ29_FAGSY</name>
<keyword evidence="1" id="KW-0812">Transmembrane</keyword>
<feature type="transmembrane region" description="Helical" evidence="1">
    <location>
        <begin position="126"/>
        <end position="145"/>
    </location>
</feature>
<sequence>MTEPRAPAVSLSCSRCFGVDWALFFLKFDASWLISVAPPWLAVVLVTHVYFCAVSPFLGVVSVFLVLGASTALALAFLMGGSRISSQPPALDSCSSRIVLEKTREICRLVMAWDVHLHCPAWLSHMLLWSSMIICLLLSSMAIYFCCVFRDNPSVSSGVFCDNPSPSGVFHDNPSIPSGVFRDNPSILFGVFRDNSSIPSSIFHDNLSILSGVFRDNRLVSFMTICLVSSVTIRLVSSVTIRLFRLVSSMKFVYYLP</sequence>
<feature type="transmembrane region" description="Helical" evidence="1">
    <location>
        <begin position="32"/>
        <end position="51"/>
    </location>
</feature>
<keyword evidence="1" id="KW-1133">Transmembrane helix</keyword>
<dbReference type="EMBL" id="OIVN01001060">
    <property type="protein sequence ID" value="SPC89342.1"/>
    <property type="molecule type" value="Genomic_DNA"/>
</dbReference>
<evidence type="ECO:0000256" key="1">
    <source>
        <dbReference type="SAM" id="Phobius"/>
    </source>
</evidence>
<evidence type="ECO:0000313" key="2">
    <source>
        <dbReference type="EMBL" id="SPC89342.1"/>
    </source>
</evidence>
<accession>A0A2N9FQ29</accession>
<reference evidence="2" key="1">
    <citation type="submission" date="2018-02" db="EMBL/GenBank/DDBJ databases">
        <authorList>
            <person name="Cohen D.B."/>
            <person name="Kent A.D."/>
        </authorList>
    </citation>
    <scope>NUCLEOTIDE SEQUENCE</scope>
</reference>
<evidence type="ECO:0008006" key="3">
    <source>
        <dbReference type="Google" id="ProtNLM"/>
    </source>
</evidence>
<gene>
    <name evidence="2" type="ORF">FSB_LOCUS17224</name>
</gene>
<feature type="transmembrane region" description="Helical" evidence="1">
    <location>
        <begin position="219"/>
        <end position="244"/>
    </location>
</feature>
<feature type="transmembrane region" description="Helical" evidence="1">
    <location>
        <begin position="57"/>
        <end position="78"/>
    </location>
</feature>
<protein>
    <recommendedName>
        <fullName evidence="3">Transmembrane protein</fullName>
    </recommendedName>
</protein>
<proteinExistence type="predicted"/>